<dbReference type="EMBL" id="JACHJF010000007">
    <property type="protein sequence ID" value="MBB5119300.1"/>
    <property type="molecule type" value="Genomic_DNA"/>
</dbReference>
<name>A0A7W8F2Y7_STREU</name>
<protein>
    <submittedName>
        <fullName evidence="2">Uncharacterized protein</fullName>
    </submittedName>
</protein>
<feature type="transmembrane region" description="Helical" evidence="1">
    <location>
        <begin position="15"/>
        <end position="38"/>
    </location>
</feature>
<evidence type="ECO:0000256" key="1">
    <source>
        <dbReference type="SAM" id="Phobius"/>
    </source>
</evidence>
<accession>A0A7W8F2Y7</accession>
<evidence type="ECO:0000313" key="3">
    <source>
        <dbReference type="Proteomes" id="UP000528608"/>
    </source>
</evidence>
<reference evidence="2 3" key="1">
    <citation type="submission" date="2020-08" db="EMBL/GenBank/DDBJ databases">
        <title>Genomic Encyclopedia of Type Strains, Phase III (KMG-III): the genomes of soil and plant-associated and newly described type strains.</title>
        <authorList>
            <person name="Whitman W."/>
        </authorList>
    </citation>
    <scope>NUCLEOTIDE SEQUENCE [LARGE SCALE GENOMIC DNA]</scope>
    <source>
        <strain evidence="2 3">CECT 3259</strain>
    </source>
</reference>
<evidence type="ECO:0000313" key="2">
    <source>
        <dbReference type="EMBL" id="MBB5119300.1"/>
    </source>
</evidence>
<sequence length="72" mass="6984">MAVPACAFPVERWGIVVPGVGAVAMSVVPVAFSITAAVRSAGEGVSLAKAAGAAPRASAAALMVATMVSAMR</sequence>
<dbReference type="RefSeq" id="WP_170127751.1">
    <property type="nucleotide sequence ID" value="NZ_JACHJF010000007.1"/>
</dbReference>
<keyword evidence="1" id="KW-1133">Transmembrane helix</keyword>
<comment type="caution">
    <text evidence="2">The sequence shown here is derived from an EMBL/GenBank/DDBJ whole genome shotgun (WGS) entry which is preliminary data.</text>
</comment>
<proteinExistence type="predicted"/>
<dbReference type="AlphaFoldDB" id="A0A7W8F2Y7"/>
<gene>
    <name evidence="2" type="ORF">FHS36_002733</name>
</gene>
<keyword evidence="1" id="KW-0812">Transmembrane</keyword>
<organism evidence="2 3">
    <name type="scientific">Streptomyces eurocidicus</name>
    <name type="common">Streptoverticillium eurocidicus</name>
    <dbReference type="NCBI Taxonomy" id="66423"/>
    <lineage>
        <taxon>Bacteria</taxon>
        <taxon>Bacillati</taxon>
        <taxon>Actinomycetota</taxon>
        <taxon>Actinomycetes</taxon>
        <taxon>Kitasatosporales</taxon>
        <taxon>Streptomycetaceae</taxon>
        <taxon>Streptomyces</taxon>
    </lineage>
</organism>
<dbReference type="Proteomes" id="UP000528608">
    <property type="component" value="Unassembled WGS sequence"/>
</dbReference>
<keyword evidence="1" id="KW-0472">Membrane</keyword>